<protein>
    <recommendedName>
        <fullName evidence="5">Peptidase S41</fullName>
    </recommendedName>
</protein>
<accession>A0A6N8J9B8</accession>
<keyword evidence="4" id="KW-1185">Reference proteome</keyword>
<dbReference type="Gene3D" id="3.30.750.170">
    <property type="match status" value="1"/>
</dbReference>
<dbReference type="InterPro" id="IPR036034">
    <property type="entry name" value="PDZ_sf"/>
</dbReference>
<dbReference type="AlphaFoldDB" id="A0A6N8J9B8"/>
<evidence type="ECO:0008006" key="5">
    <source>
        <dbReference type="Google" id="ProtNLM"/>
    </source>
</evidence>
<dbReference type="RefSeq" id="WP_157299338.1">
    <property type="nucleotide sequence ID" value="NZ_BAAAZB010000010.1"/>
</dbReference>
<feature type="domain" description="Peptidase S41 N-terminal" evidence="2">
    <location>
        <begin position="33"/>
        <end position="78"/>
    </location>
</feature>
<sequence length="442" mass="48358">MKRYLFVFLLLAACSKKDQPVTPVPTGPVTQKEINNWMLDSMKYFYLWNDQLPGNADTTLTATAFFAQLKNKDDRFSFLYKPADETTYPKYMLFIYGFDFSVIDGPDGVTGVVKLVIPGSVAALKGMQRGSYFTQINGTTLTADNAANLSNTLLQSGTSASFTMADGKTITLSAESLGENPIYQQTTSIIKGKVVAYLFYNYFNDIYNRALIQTFQQFKAAGATELILDLRYNPGGSVAAAALINAMIAPDINEQNIFAKYSGNNHLGQRDISYKSALSVPESGAPVSFSDLSTGRLSLNRVFILSGAKTASAAELTINSLKPYTTVIQIGEKTYGKDKGAVIIQDTRSPQRIPWALLPITYNLLNSKAQGGYSQGITPDYIADDMATQPLLPIGDQNDPLIAKAIAIINGNNRQANVTTVKKRYYDAEEAAAEMNLVKIKR</sequence>
<dbReference type="GO" id="GO:0007165">
    <property type="term" value="P:signal transduction"/>
    <property type="evidence" value="ECO:0007669"/>
    <property type="project" value="TreeGrafter"/>
</dbReference>
<dbReference type="Gene3D" id="2.30.42.10">
    <property type="match status" value="1"/>
</dbReference>
<dbReference type="PANTHER" id="PTHR32060:SF30">
    <property type="entry name" value="CARBOXY-TERMINAL PROCESSING PROTEASE CTPA"/>
    <property type="match status" value="1"/>
</dbReference>
<dbReference type="CDD" id="cd07561">
    <property type="entry name" value="Peptidase_S41_CPP_like"/>
    <property type="match status" value="1"/>
</dbReference>
<feature type="domain" description="Tail specific protease" evidence="1">
    <location>
        <begin position="195"/>
        <end position="345"/>
    </location>
</feature>
<evidence type="ECO:0000259" key="2">
    <source>
        <dbReference type="Pfam" id="PF18294"/>
    </source>
</evidence>
<dbReference type="Pfam" id="PF03572">
    <property type="entry name" value="Peptidase_S41"/>
    <property type="match status" value="1"/>
</dbReference>
<dbReference type="GO" id="GO:0006508">
    <property type="term" value="P:proteolysis"/>
    <property type="evidence" value="ECO:0007669"/>
    <property type="project" value="InterPro"/>
</dbReference>
<comment type="caution">
    <text evidence="3">The sequence shown here is derived from an EMBL/GenBank/DDBJ whole genome shotgun (WGS) entry which is preliminary data.</text>
</comment>
<proteinExistence type="predicted"/>
<evidence type="ECO:0000313" key="3">
    <source>
        <dbReference type="EMBL" id="MVT40702.1"/>
    </source>
</evidence>
<dbReference type="Proteomes" id="UP000468388">
    <property type="component" value="Unassembled WGS sequence"/>
</dbReference>
<dbReference type="PANTHER" id="PTHR32060">
    <property type="entry name" value="TAIL-SPECIFIC PROTEASE"/>
    <property type="match status" value="1"/>
</dbReference>
<evidence type="ECO:0000259" key="1">
    <source>
        <dbReference type="Pfam" id="PF03572"/>
    </source>
</evidence>
<dbReference type="SUPFAM" id="SSF50156">
    <property type="entry name" value="PDZ domain-like"/>
    <property type="match status" value="1"/>
</dbReference>
<dbReference type="InterPro" id="IPR029045">
    <property type="entry name" value="ClpP/crotonase-like_dom_sf"/>
</dbReference>
<evidence type="ECO:0000313" key="4">
    <source>
        <dbReference type="Proteomes" id="UP000468388"/>
    </source>
</evidence>
<name>A0A6N8J9B8_9BACT</name>
<organism evidence="3 4">
    <name type="scientific">Chitinophaga oryziterrae</name>
    <dbReference type="NCBI Taxonomy" id="1031224"/>
    <lineage>
        <taxon>Bacteria</taxon>
        <taxon>Pseudomonadati</taxon>
        <taxon>Bacteroidota</taxon>
        <taxon>Chitinophagia</taxon>
        <taxon>Chitinophagales</taxon>
        <taxon>Chitinophagaceae</taxon>
        <taxon>Chitinophaga</taxon>
    </lineage>
</organism>
<dbReference type="GO" id="GO:0008236">
    <property type="term" value="F:serine-type peptidase activity"/>
    <property type="evidence" value="ECO:0007669"/>
    <property type="project" value="InterPro"/>
</dbReference>
<dbReference type="Gene3D" id="3.90.226.10">
    <property type="entry name" value="2-enoyl-CoA Hydratase, Chain A, domain 1"/>
    <property type="match status" value="1"/>
</dbReference>
<dbReference type="EMBL" id="WRXO01000002">
    <property type="protein sequence ID" value="MVT40702.1"/>
    <property type="molecule type" value="Genomic_DNA"/>
</dbReference>
<reference evidence="3 4" key="1">
    <citation type="submission" date="2019-12" db="EMBL/GenBank/DDBJ databases">
        <title>The draft genomic sequence of strain Chitinophaga oryziterrae JCM 16595.</title>
        <authorList>
            <person name="Zhang X."/>
        </authorList>
    </citation>
    <scope>NUCLEOTIDE SEQUENCE [LARGE SCALE GENOMIC DNA]</scope>
    <source>
        <strain evidence="3 4">JCM 16595</strain>
    </source>
</reference>
<dbReference type="SUPFAM" id="SSF52096">
    <property type="entry name" value="ClpP/crotonase"/>
    <property type="match status" value="1"/>
</dbReference>
<dbReference type="GO" id="GO:0030288">
    <property type="term" value="C:outer membrane-bounded periplasmic space"/>
    <property type="evidence" value="ECO:0007669"/>
    <property type="project" value="TreeGrafter"/>
</dbReference>
<dbReference type="InterPro" id="IPR005151">
    <property type="entry name" value="Tail-specific_protease"/>
</dbReference>
<dbReference type="Pfam" id="PF18294">
    <property type="entry name" value="Pept_S41_N"/>
    <property type="match status" value="1"/>
</dbReference>
<dbReference type="OrthoDB" id="7168509at2"/>
<gene>
    <name evidence="3" type="ORF">GO495_08940</name>
</gene>
<dbReference type="GO" id="GO:0004175">
    <property type="term" value="F:endopeptidase activity"/>
    <property type="evidence" value="ECO:0007669"/>
    <property type="project" value="TreeGrafter"/>
</dbReference>
<dbReference type="InterPro" id="IPR041613">
    <property type="entry name" value="Pept_S41_N"/>
</dbReference>